<sequence length="169" mass="18488">EFLVSAGMDPLSIACYHHLGNDDFRRKEIVKSRVVDDMSSARRVPPKGKGKHADHIAVVKYLPAIAIGIPSTPSTSTSSLLHGGRSVINIFNECEDSPFATPLPLNLSTLAELLTRYHQVGQGSSSPLHSDMSLLSHMFKAPLITPGTSRSIPHCSFRFRMHTDEARSL</sequence>
<keyword evidence="2" id="KW-1185">Reference proteome</keyword>
<reference evidence="1 2" key="1">
    <citation type="journal article" date="2019" name="Nat. Ecol. Evol.">
        <title>Megaphylogeny resolves global patterns of mushroom evolution.</title>
        <authorList>
            <person name="Varga T."/>
            <person name="Krizsan K."/>
            <person name="Foldi C."/>
            <person name="Dima B."/>
            <person name="Sanchez-Garcia M."/>
            <person name="Sanchez-Ramirez S."/>
            <person name="Szollosi G.J."/>
            <person name="Szarkandi J.G."/>
            <person name="Papp V."/>
            <person name="Albert L."/>
            <person name="Andreopoulos W."/>
            <person name="Angelini C."/>
            <person name="Antonin V."/>
            <person name="Barry K.W."/>
            <person name="Bougher N.L."/>
            <person name="Buchanan P."/>
            <person name="Buyck B."/>
            <person name="Bense V."/>
            <person name="Catcheside P."/>
            <person name="Chovatia M."/>
            <person name="Cooper J."/>
            <person name="Damon W."/>
            <person name="Desjardin D."/>
            <person name="Finy P."/>
            <person name="Geml J."/>
            <person name="Haridas S."/>
            <person name="Hughes K."/>
            <person name="Justo A."/>
            <person name="Karasinski D."/>
            <person name="Kautmanova I."/>
            <person name="Kiss B."/>
            <person name="Kocsube S."/>
            <person name="Kotiranta H."/>
            <person name="LaButti K.M."/>
            <person name="Lechner B.E."/>
            <person name="Liimatainen K."/>
            <person name="Lipzen A."/>
            <person name="Lukacs Z."/>
            <person name="Mihaltcheva S."/>
            <person name="Morgado L.N."/>
            <person name="Niskanen T."/>
            <person name="Noordeloos M.E."/>
            <person name="Ohm R.A."/>
            <person name="Ortiz-Santana B."/>
            <person name="Ovrebo C."/>
            <person name="Racz N."/>
            <person name="Riley R."/>
            <person name="Savchenko A."/>
            <person name="Shiryaev A."/>
            <person name="Soop K."/>
            <person name="Spirin V."/>
            <person name="Szebenyi C."/>
            <person name="Tomsovsky M."/>
            <person name="Tulloss R.E."/>
            <person name="Uehling J."/>
            <person name="Grigoriev I.V."/>
            <person name="Vagvolgyi C."/>
            <person name="Papp T."/>
            <person name="Martin F.M."/>
            <person name="Miettinen O."/>
            <person name="Hibbett D.S."/>
            <person name="Nagy L.G."/>
        </authorList>
    </citation>
    <scope>NUCLEOTIDE SEQUENCE [LARGE SCALE GENOMIC DNA]</scope>
    <source>
        <strain evidence="1 2">CBS 121175</strain>
    </source>
</reference>
<dbReference type="InterPro" id="IPR036291">
    <property type="entry name" value="NAD(P)-bd_dom_sf"/>
</dbReference>
<evidence type="ECO:0000313" key="2">
    <source>
        <dbReference type="Proteomes" id="UP000307440"/>
    </source>
</evidence>
<proteinExistence type="predicted"/>
<dbReference type="InterPro" id="IPR002587">
    <property type="entry name" value="Myo-inos-1-P_Synthase"/>
</dbReference>
<dbReference type="EMBL" id="ML210212">
    <property type="protein sequence ID" value="TFK23781.1"/>
    <property type="molecule type" value="Genomic_DNA"/>
</dbReference>
<dbReference type="Gene3D" id="3.30.2360.10">
    <property type="entry name" value="Glyceraldehyde-3-phosphate dehydrogenase-like domain"/>
    <property type="match status" value="1"/>
</dbReference>
<dbReference type="AlphaFoldDB" id="A0A5C3KT75"/>
<evidence type="ECO:0000313" key="1">
    <source>
        <dbReference type="EMBL" id="TFK23781.1"/>
    </source>
</evidence>
<name>A0A5C3KT75_COPMA</name>
<dbReference type="OrthoDB" id="2887at2759"/>
<gene>
    <name evidence="1" type="ORF">FA15DRAFT_593617</name>
</gene>
<dbReference type="GO" id="GO:0008654">
    <property type="term" value="P:phospholipid biosynthetic process"/>
    <property type="evidence" value="ECO:0007669"/>
    <property type="project" value="InterPro"/>
</dbReference>
<dbReference type="SUPFAM" id="SSF55347">
    <property type="entry name" value="Glyceraldehyde-3-phosphate dehydrogenase-like, C-terminal domain"/>
    <property type="match status" value="1"/>
</dbReference>
<protein>
    <submittedName>
        <fullName evidence="1">Uncharacterized protein</fullName>
    </submittedName>
</protein>
<dbReference type="SUPFAM" id="SSF51735">
    <property type="entry name" value="NAD(P)-binding Rossmann-fold domains"/>
    <property type="match status" value="1"/>
</dbReference>
<dbReference type="UniPathway" id="UPA00823">
    <property type="reaction ID" value="UER00787"/>
</dbReference>
<dbReference type="PANTHER" id="PTHR11510">
    <property type="entry name" value="MYO-INOSITOL-1 PHOSPHATE SYNTHASE"/>
    <property type="match status" value="1"/>
</dbReference>
<feature type="non-terminal residue" evidence="1">
    <location>
        <position position="1"/>
    </location>
</feature>
<dbReference type="STRING" id="230819.A0A5C3KT75"/>
<dbReference type="Pfam" id="PF07994">
    <property type="entry name" value="NAD_binding_5"/>
    <property type="match status" value="1"/>
</dbReference>
<accession>A0A5C3KT75</accession>
<dbReference type="Proteomes" id="UP000307440">
    <property type="component" value="Unassembled WGS sequence"/>
</dbReference>
<organism evidence="1 2">
    <name type="scientific">Coprinopsis marcescibilis</name>
    <name type="common">Agaric fungus</name>
    <name type="synonym">Psathyrella marcescibilis</name>
    <dbReference type="NCBI Taxonomy" id="230819"/>
    <lineage>
        <taxon>Eukaryota</taxon>
        <taxon>Fungi</taxon>
        <taxon>Dikarya</taxon>
        <taxon>Basidiomycota</taxon>
        <taxon>Agaricomycotina</taxon>
        <taxon>Agaricomycetes</taxon>
        <taxon>Agaricomycetidae</taxon>
        <taxon>Agaricales</taxon>
        <taxon>Agaricineae</taxon>
        <taxon>Psathyrellaceae</taxon>
        <taxon>Coprinopsis</taxon>
    </lineage>
</organism>
<dbReference type="GO" id="GO:0004512">
    <property type="term" value="F:inositol-3-phosphate synthase activity"/>
    <property type="evidence" value="ECO:0007669"/>
    <property type="project" value="InterPro"/>
</dbReference>
<dbReference type="Gene3D" id="3.30.360.10">
    <property type="entry name" value="Dihydrodipicolinate Reductase, domain 2"/>
    <property type="match status" value="1"/>
</dbReference>
<dbReference type="GO" id="GO:0006021">
    <property type="term" value="P:inositol biosynthetic process"/>
    <property type="evidence" value="ECO:0007669"/>
    <property type="project" value="UniProtKB-UniPathway"/>
</dbReference>